<accession>A0AAW6DWM6</accession>
<gene>
    <name evidence="1" type="ORF">PNV70_03110</name>
</gene>
<evidence type="ECO:0000313" key="2">
    <source>
        <dbReference type="Proteomes" id="UP001211421"/>
    </source>
</evidence>
<organism evidence="1 2">
    <name type="scientific">Ruminococcus bicirculans</name>
    <name type="common">ex Wegman et al. 2014</name>
    <dbReference type="NCBI Taxonomy" id="1160721"/>
    <lineage>
        <taxon>Bacteria</taxon>
        <taxon>Bacillati</taxon>
        <taxon>Bacillota</taxon>
        <taxon>Clostridia</taxon>
        <taxon>Eubacteriales</taxon>
        <taxon>Oscillospiraceae</taxon>
        <taxon>Ruminococcus</taxon>
    </lineage>
</organism>
<dbReference type="RefSeq" id="WP_195551096.1">
    <property type="nucleotide sequence ID" value="NZ_JADMNX010000002.1"/>
</dbReference>
<dbReference type="Proteomes" id="UP001211421">
    <property type="component" value="Unassembled WGS sequence"/>
</dbReference>
<protein>
    <submittedName>
        <fullName evidence="1">Uncharacterized protein</fullName>
    </submittedName>
</protein>
<name>A0AAW6DWM6_9FIRM</name>
<reference evidence="1" key="1">
    <citation type="submission" date="2023-01" db="EMBL/GenBank/DDBJ databases">
        <title>Human gut microbiome strain richness.</title>
        <authorList>
            <person name="Chen-Liaw A."/>
        </authorList>
    </citation>
    <scope>NUCLEOTIDE SEQUENCE</scope>
    <source>
        <strain evidence="1">D59st1_B8_D59t2_181005</strain>
    </source>
</reference>
<evidence type="ECO:0000313" key="1">
    <source>
        <dbReference type="EMBL" id="MDB8741056.1"/>
    </source>
</evidence>
<comment type="caution">
    <text evidence="1">The sequence shown here is derived from an EMBL/GenBank/DDBJ whole genome shotgun (WGS) entry which is preliminary data.</text>
</comment>
<dbReference type="AlphaFoldDB" id="A0AAW6DWM6"/>
<dbReference type="EMBL" id="JAQMLS010000002">
    <property type="protein sequence ID" value="MDB8741056.1"/>
    <property type="molecule type" value="Genomic_DNA"/>
</dbReference>
<proteinExistence type="predicted"/>
<sequence>MRFSLNIAQKPLKFHGFHVLKGGAYGQGQLIIDGVKRPVYFVYHGQKHKDRVVIFYTYYDDTKIWFKDKFEPDSSEIAQECAKRHISAEYPPKVGKQGPRSILAEVPRHGGKSAAEKFAVQCISMHFSRYR</sequence>